<dbReference type="EC" id="5.3.1.6" evidence="4"/>
<dbReference type="Proteomes" id="UP000247465">
    <property type="component" value="Chromosome"/>
</dbReference>
<dbReference type="Pfam" id="PF02502">
    <property type="entry name" value="LacAB_rpiB"/>
    <property type="match status" value="1"/>
</dbReference>
<dbReference type="PANTHER" id="PTHR30345">
    <property type="entry name" value="RIBOSE-5-PHOSPHATE ISOMERASE B"/>
    <property type="match status" value="1"/>
</dbReference>
<dbReference type="NCBIfam" id="NF004051">
    <property type="entry name" value="PRK05571.1"/>
    <property type="match status" value="1"/>
</dbReference>
<sequence length="166" mass="18334">MDSEVPRNGGYKRLTDSYLHANSRTMKIALGADHAGYGYKETVKTFLLNSGHEVEDFGTDSDESVDYPLFIRPAAEAVARGKCQMGIVFGGSGNGEAICANKVQGIRCAVCWNMESARLASEHNHANMISIGQRMVDKETALKIVRIWLKTPFEGGRHQRRIAMLD</sequence>
<feature type="binding site" evidence="3">
    <location>
        <position position="134"/>
    </location>
    <ligand>
        <name>D-ribulose 5-phosphate</name>
        <dbReference type="ChEBI" id="CHEBI:58121"/>
    </ligand>
</feature>
<comment type="similarity">
    <text evidence="1">Belongs to the LacAB/RpiB family.</text>
</comment>
<dbReference type="EMBL" id="CP029803">
    <property type="protein sequence ID" value="AWT60274.1"/>
    <property type="molecule type" value="Genomic_DNA"/>
</dbReference>
<evidence type="ECO:0000313" key="4">
    <source>
        <dbReference type="EMBL" id="AWT60274.1"/>
    </source>
</evidence>
<dbReference type="SUPFAM" id="SSF89623">
    <property type="entry name" value="Ribose/Galactose isomerase RpiB/AlsB"/>
    <property type="match status" value="1"/>
</dbReference>
<dbReference type="KEGG" id="mtar:DF168_01479"/>
<evidence type="ECO:0000313" key="5">
    <source>
        <dbReference type="Proteomes" id="UP000247465"/>
    </source>
</evidence>
<dbReference type="Gene3D" id="3.40.1400.10">
    <property type="entry name" value="Sugar-phosphate isomerase, RpiB/LacA/LacB"/>
    <property type="match status" value="1"/>
</dbReference>
<dbReference type="PIRSF" id="PIRSF005384">
    <property type="entry name" value="RpiB_LacA_B"/>
    <property type="match status" value="1"/>
</dbReference>
<feature type="binding site" evidence="3">
    <location>
        <position position="157"/>
    </location>
    <ligand>
        <name>D-ribulose 5-phosphate</name>
        <dbReference type="ChEBI" id="CHEBI:58121"/>
    </ligand>
</feature>
<keyword evidence="2 4" id="KW-0413">Isomerase</keyword>
<accession>A0A2Z4AIQ0</accession>
<dbReference type="NCBIfam" id="TIGR00689">
    <property type="entry name" value="rpiB_lacA_lacB"/>
    <property type="match status" value="1"/>
</dbReference>
<protein>
    <submittedName>
        <fullName evidence="4">Ribose-5-phosphate isomerase B</fullName>
        <ecNumber evidence="4">5.3.1.6</ecNumber>
    </submittedName>
</protein>
<dbReference type="InterPro" id="IPR004785">
    <property type="entry name" value="RpiB"/>
</dbReference>
<dbReference type="GO" id="GO:0019316">
    <property type="term" value="P:D-allose catabolic process"/>
    <property type="evidence" value="ECO:0007669"/>
    <property type="project" value="TreeGrafter"/>
</dbReference>
<evidence type="ECO:0000256" key="2">
    <source>
        <dbReference type="ARBA" id="ARBA00023235"/>
    </source>
</evidence>
<name>A0A2Z4AIQ0_9BACT</name>
<feature type="binding site" evidence="3">
    <location>
        <begin position="91"/>
        <end position="95"/>
    </location>
    <ligand>
        <name>D-ribulose 5-phosphate</name>
        <dbReference type="ChEBI" id="CHEBI:58121"/>
    </ligand>
</feature>
<dbReference type="GO" id="GO:0004751">
    <property type="term" value="F:ribose-5-phosphate isomerase activity"/>
    <property type="evidence" value="ECO:0007669"/>
    <property type="project" value="UniProtKB-EC"/>
</dbReference>
<organism evidence="4 5">
    <name type="scientific">Candidatus Moanibacter tarae</name>
    <dbReference type="NCBI Taxonomy" id="2200854"/>
    <lineage>
        <taxon>Bacteria</taxon>
        <taxon>Pseudomonadati</taxon>
        <taxon>Verrucomicrobiota</taxon>
        <taxon>Opitutia</taxon>
        <taxon>Puniceicoccales</taxon>
        <taxon>Puniceicoccales incertae sedis</taxon>
        <taxon>Candidatus Moanibacter</taxon>
    </lineage>
</organism>
<dbReference type="InterPro" id="IPR003500">
    <property type="entry name" value="RpiB_LacA_LacB"/>
</dbReference>
<evidence type="ECO:0000256" key="3">
    <source>
        <dbReference type="PIRSR" id="PIRSR005384-2"/>
    </source>
</evidence>
<dbReference type="PANTHER" id="PTHR30345:SF0">
    <property type="entry name" value="DNA DAMAGE-REPAIR_TOLERATION PROTEIN DRT102"/>
    <property type="match status" value="1"/>
</dbReference>
<dbReference type="AlphaFoldDB" id="A0A2Z4AIQ0"/>
<feature type="binding site" evidence="3">
    <location>
        <position position="124"/>
    </location>
    <ligand>
        <name>D-ribulose 5-phosphate</name>
        <dbReference type="ChEBI" id="CHEBI:58121"/>
    </ligand>
</feature>
<proteinExistence type="inferred from homology"/>
<dbReference type="NCBIfam" id="TIGR01120">
    <property type="entry name" value="rpiB"/>
    <property type="match status" value="1"/>
</dbReference>
<dbReference type="GO" id="GO:0009052">
    <property type="term" value="P:pentose-phosphate shunt, non-oxidative branch"/>
    <property type="evidence" value="ECO:0007669"/>
    <property type="project" value="TreeGrafter"/>
</dbReference>
<feature type="binding site" evidence="3">
    <location>
        <position position="161"/>
    </location>
    <ligand>
        <name>D-ribulose 5-phosphate</name>
        <dbReference type="ChEBI" id="CHEBI:58121"/>
    </ligand>
</feature>
<reference evidence="4 5" key="1">
    <citation type="submission" date="2018-06" db="EMBL/GenBank/DDBJ databases">
        <title>Draft Genome Sequence of a Novel Marine Bacterium Related to the Verrucomicrobia.</title>
        <authorList>
            <person name="Vosseberg J."/>
            <person name="Martijn J."/>
            <person name="Ettema T.J.G."/>
        </authorList>
    </citation>
    <scope>NUCLEOTIDE SEQUENCE [LARGE SCALE GENOMIC DNA]</scope>
    <source>
        <strain evidence="4">TARA_B100001123</strain>
    </source>
</reference>
<gene>
    <name evidence="4" type="primary">rpiB</name>
    <name evidence="4" type="ORF">DF168_01479</name>
</gene>
<evidence type="ECO:0000256" key="1">
    <source>
        <dbReference type="ARBA" id="ARBA00008754"/>
    </source>
</evidence>
<feature type="binding site" evidence="3">
    <location>
        <begin position="33"/>
        <end position="34"/>
    </location>
    <ligand>
        <name>D-ribulose 5-phosphate</name>
        <dbReference type="ChEBI" id="CHEBI:58121"/>
    </ligand>
</feature>
<dbReference type="InterPro" id="IPR036569">
    <property type="entry name" value="RpiB_LacA_LacB_sf"/>
</dbReference>